<evidence type="ECO:0000256" key="5">
    <source>
        <dbReference type="ARBA" id="ARBA00022842"/>
    </source>
</evidence>
<dbReference type="InterPro" id="IPR045865">
    <property type="entry name" value="ACT-like_dom_sf"/>
</dbReference>
<dbReference type="Pfam" id="PF08335">
    <property type="entry name" value="GlnD_UR_UTase"/>
    <property type="match status" value="1"/>
</dbReference>
<keyword evidence="5 7" id="KW-0460">Magnesium</keyword>
<proteinExistence type="inferred from homology"/>
<dbReference type="CDD" id="cd04899">
    <property type="entry name" value="ACT_ACR-UUR-like_2"/>
    <property type="match status" value="1"/>
</dbReference>
<dbReference type="EC" id="3.1.4.-" evidence="7"/>
<dbReference type="Gene3D" id="3.30.460.10">
    <property type="entry name" value="Beta Polymerase, domain 2"/>
    <property type="match status" value="1"/>
</dbReference>
<dbReference type="SUPFAM" id="SSF55021">
    <property type="entry name" value="ACT-like"/>
    <property type="match status" value="2"/>
</dbReference>
<dbReference type="PANTHER" id="PTHR47320:SF1">
    <property type="entry name" value="BIFUNCTIONAL URIDYLYLTRANSFERASE_URIDYLYL-REMOVING ENZYME"/>
    <property type="match status" value="1"/>
</dbReference>
<dbReference type="InterPro" id="IPR006674">
    <property type="entry name" value="HD_domain"/>
</dbReference>
<dbReference type="HAMAP" id="MF_00277">
    <property type="entry name" value="PII_uridylyl_transf"/>
    <property type="match status" value="1"/>
</dbReference>
<dbReference type="InterPro" id="IPR043519">
    <property type="entry name" value="NT_sf"/>
</dbReference>
<keyword evidence="3" id="KW-0677">Repeat</keyword>
<name>A0A6J4TEC2_9SPHN</name>
<evidence type="ECO:0000256" key="2">
    <source>
        <dbReference type="ARBA" id="ARBA00022695"/>
    </source>
</evidence>
<dbReference type="CDD" id="cd04900">
    <property type="entry name" value="ACT_UUR-like_1"/>
    <property type="match status" value="1"/>
</dbReference>
<dbReference type="InterPro" id="IPR002912">
    <property type="entry name" value="ACT_dom"/>
</dbReference>
<dbReference type="NCBIfam" id="NF003467">
    <property type="entry name" value="PRK05092.1"/>
    <property type="match status" value="1"/>
</dbReference>
<reference evidence="10" key="1">
    <citation type="submission" date="2020-02" db="EMBL/GenBank/DDBJ databases">
        <authorList>
            <person name="Meier V. D."/>
        </authorList>
    </citation>
    <scope>NUCLEOTIDE SEQUENCE</scope>
    <source>
        <strain evidence="10">AVDCRST_MAG39</strain>
    </source>
</reference>
<keyword evidence="4 7" id="KW-0378">Hydrolase</keyword>
<evidence type="ECO:0000256" key="6">
    <source>
        <dbReference type="ARBA" id="ARBA00023268"/>
    </source>
</evidence>
<comment type="function">
    <text evidence="7">Modifies, by uridylylation and deuridylylation, the PII regulatory proteins (GlnB and homologs), in response to the nitrogen status of the cell that GlnD senses through the glutamine level. Under low glutamine levels, catalyzes the conversion of the PII proteins and UTP to PII-UMP and PPi, while under higher glutamine levels, GlnD hydrolyzes PII-UMP to PII and UMP (deuridylylation). Thus, controls uridylylation state and activity of the PII proteins, and plays an important role in the regulation of nitrogen metabolism.</text>
</comment>
<dbReference type="GO" id="GO:0008081">
    <property type="term" value="F:phosphoric diester hydrolase activity"/>
    <property type="evidence" value="ECO:0007669"/>
    <property type="project" value="UniProtKB-UniRule"/>
</dbReference>
<dbReference type="PANTHER" id="PTHR47320">
    <property type="entry name" value="BIFUNCTIONAL URIDYLYLTRANSFERASE/URIDYLYL-REMOVING ENZYME"/>
    <property type="match status" value="1"/>
</dbReference>
<keyword evidence="2 7" id="KW-0548">Nucleotidyltransferase</keyword>
<comment type="caution">
    <text evidence="7">Lacks conserved residue(s) required for the propagation of feature annotation.</text>
</comment>
<dbReference type="Pfam" id="PF01966">
    <property type="entry name" value="HD"/>
    <property type="match status" value="1"/>
</dbReference>
<comment type="domain">
    <text evidence="7">Has four distinct domains: an N-terminal nucleotidyltransferase (NT) domain responsible for UTase activity, a central HD domain that encodes UR activity, and two C-terminal ACT domains that seem to have a role in glutamine sensing.</text>
</comment>
<dbReference type="InterPro" id="IPR010043">
    <property type="entry name" value="UTase/UR"/>
</dbReference>
<dbReference type="GO" id="GO:0008773">
    <property type="term" value="F:[protein-PII] uridylyltransferase activity"/>
    <property type="evidence" value="ECO:0007669"/>
    <property type="project" value="UniProtKB-UniRule"/>
</dbReference>
<dbReference type="CDD" id="cd00077">
    <property type="entry name" value="HDc"/>
    <property type="match status" value="1"/>
</dbReference>
<protein>
    <recommendedName>
        <fullName evidence="7">Bifunctional uridylyltransferase/uridylyl-removing enzyme</fullName>
        <shortName evidence="7">UTase/UR</shortName>
    </recommendedName>
    <alternativeName>
        <fullName evidence="7">Bifunctional [protein-PII] modification enzyme</fullName>
    </alternativeName>
    <alternativeName>
        <fullName evidence="7">Bifunctional nitrogen sensor protein</fullName>
    </alternativeName>
    <domain>
        <recommendedName>
            <fullName evidence="7">[Protein-PII] uridylyltransferase</fullName>
            <shortName evidence="7">PII uridylyltransferase</shortName>
            <shortName evidence="7">UTase</shortName>
            <ecNumber evidence="7">2.7.7.59</ecNumber>
        </recommendedName>
    </domain>
    <domain>
        <recommendedName>
            <fullName evidence="7">[Protein-PII]-UMP uridylyl-removing enzyme</fullName>
            <shortName evidence="7">UR</shortName>
            <ecNumber evidence="7">3.1.4.-</ecNumber>
        </recommendedName>
    </domain>
</protein>
<dbReference type="AlphaFoldDB" id="A0A6J4TEC2"/>
<evidence type="ECO:0000256" key="7">
    <source>
        <dbReference type="HAMAP-Rule" id="MF_00277"/>
    </source>
</evidence>
<feature type="domain" description="ACT" evidence="8">
    <location>
        <begin position="728"/>
        <end position="815"/>
    </location>
</feature>
<feature type="domain" description="ACT" evidence="8">
    <location>
        <begin position="839"/>
        <end position="919"/>
    </location>
</feature>
<keyword evidence="1 7" id="KW-0808">Transferase</keyword>
<comment type="similarity">
    <text evidence="7">Belongs to the GlnD family.</text>
</comment>
<dbReference type="Pfam" id="PF03445">
    <property type="entry name" value="DUF294"/>
    <property type="match status" value="1"/>
</dbReference>
<evidence type="ECO:0000259" key="9">
    <source>
        <dbReference type="PROSITE" id="PS51831"/>
    </source>
</evidence>
<dbReference type="PROSITE" id="PS51831">
    <property type="entry name" value="HD"/>
    <property type="match status" value="1"/>
</dbReference>
<dbReference type="EMBL" id="CADCVW010000105">
    <property type="protein sequence ID" value="CAA9520463.1"/>
    <property type="molecule type" value="Genomic_DNA"/>
</dbReference>
<dbReference type="NCBIfam" id="TIGR01693">
    <property type="entry name" value="UTase_glnD"/>
    <property type="match status" value="1"/>
</dbReference>
<dbReference type="SUPFAM" id="SSF81891">
    <property type="entry name" value="Poly A polymerase C-terminal region-like"/>
    <property type="match status" value="1"/>
</dbReference>
<dbReference type="Gene3D" id="1.10.3090.10">
    <property type="entry name" value="cca-adding enzyme, domain 2"/>
    <property type="match status" value="1"/>
</dbReference>
<dbReference type="SUPFAM" id="SSF81593">
    <property type="entry name" value="Nucleotidyltransferase substrate binding subunit/domain"/>
    <property type="match status" value="1"/>
</dbReference>
<dbReference type="InterPro" id="IPR003607">
    <property type="entry name" value="HD/PDEase_dom"/>
</dbReference>
<dbReference type="SUPFAM" id="SSF81301">
    <property type="entry name" value="Nucleotidyltransferase"/>
    <property type="match status" value="1"/>
</dbReference>
<dbReference type="CDD" id="cd05401">
    <property type="entry name" value="NT_GlnE_GlnD_like"/>
    <property type="match status" value="1"/>
</dbReference>
<dbReference type="InterPro" id="IPR005105">
    <property type="entry name" value="GlnD_Uridyltrans_N"/>
</dbReference>
<evidence type="ECO:0000259" key="8">
    <source>
        <dbReference type="PROSITE" id="PS51671"/>
    </source>
</evidence>
<dbReference type="SMART" id="SM00471">
    <property type="entry name" value="HDc"/>
    <property type="match status" value="1"/>
</dbReference>
<feature type="region of interest" description="Uridylyltransferase" evidence="7">
    <location>
        <begin position="1"/>
        <end position="372"/>
    </location>
</feature>
<dbReference type="PROSITE" id="PS51671">
    <property type="entry name" value="ACT"/>
    <property type="match status" value="2"/>
</dbReference>
<evidence type="ECO:0000256" key="1">
    <source>
        <dbReference type="ARBA" id="ARBA00022679"/>
    </source>
</evidence>
<dbReference type="Gene3D" id="3.30.70.260">
    <property type="match status" value="1"/>
</dbReference>
<evidence type="ECO:0000256" key="4">
    <source>
        <dbReference type="ARBA" id="ARBA00022801"/>
    </source>
</evidence>
<dbReference type="InterPro" id="IPR013546">
    <property type="entry name" value="PII_UdlTrfase/GS_AdlTrfase"/>
</dbReference>
<sequence length="919" mass="101577">MQPESDPEPIIDEPALHAALLALPEAEPSALRRAMLPPLKGALHHGRAEIARRLEARPQAGRELAAAYAELTDALLRAVHRVTVERLYPLSNPTAAERLLVIAVGGYGRGEMALHSDVDLGFVTPWKPTPWAEQVIESILYVLWDLGLKIGQSARSLDELVAVAKADQTAATALLEARHVCGDRALGGEAAARFWDEVVAKDARAFVYAKLAERDARHRRMGDSRYVVEPNVKEGKGGLRDLHALLWIARYAFRVGALEELVKRGVLTAAELGRYRRAERFLWAVRCHLHLLARRAEDRLTFDLQREIAARMNYREAAGQSAVERFMRRYFLHAKEVGSLTGVFLAQLDESLAEKGRRFAMPGLPAIFRRRRRLDGFVLDRGRLASPHDGWFAEDPTRLVRLFAVAAAHELEIHPLTMRAASRDARLIDATVRDDAFANAYFLDVLGSRDPELVLRWMNEAGVIGRFLPDFNRVVAQMQFDMYHHYTVDEHTIRALGLLARLERGEVEDQELASAILRQASARRALRVAVLLHDIAKGRGGDHSVLGAEVAGQLGPRLGLTPGETELVAWLVRHHLLMSRFAFKRDLADPKTIADFAALVQSPERLRLLFVLTVVDISAVGPGVMNGWKRQLLAELFEAAEETLRLGHKQRGRAERVGAKQEALRQALGWDEARFAAYGGRMPDAYWLAEPDEVLRANALQIADASPDADEPLLSLRTAVDEARGATWVTLHAADHPGLFYRLAGAISLAGGNIIDARVHTTRDGAAVDNLLVQDPLGRPFADPAQIERLERCVRDALANRHRLAERLDARPLPRARAEAFSIEPLALVDDRASNRYTVAEVNARDRPALLHDLAYALFTSGVTIHSAHIATYGERAVDVFYVTDLLGVKIADPARLAELEARLLAAAAGKAAAEAAAA</sequence>
<evidence type="ECO:0000313" key="10">
    <source>
        <dbReference type="EMBL" id="CAA9520463.1"/>
    </source>
</evidence>
<organism evidence="10">
    <name type="scientific">uncultured Sphingomonadaceae bacterium</name>
    <dbReference type="NCBI Taxonomy" id="169976"/>
    <lineage>
        <taxon>Bacteria</taxon>
        <taxon>Pseudomonadati</taxon>
        <taxon>Pseudomonadota</taxon>
        <taxon>Alphaproteobacteria</taxon>
        <taxon>Sphingomonadales</taxon>
        <taxon>Sphingomonadaceae</taxon>
        <taxon>environmental samples</taxon>
    </lineage>
</organism>
<feature type="domain" description="HD" evidence="9">
    <location>
        <begin position="488"/>
        <end position="609"/>
    </location>
</feature>
<dbReference type="PIRSF" id="PIRSF006288">
    <property type="entry name" value="PII_uridyltransf"/>
    <property type="match status" value="1"/>
</dbReference>
<accession>A0A6J4TEC2</accession>
<comment type="catalytic activity">
    <reaction evidence="7">
        <text>[protein-PII]-L-tyrosine + UTP = [protein-PII]-uridylyl-L-tyrosine + diphosphate</text>
        <dbReference type="Rhea" id="RHEA:13673"/>
        <dbReference type="Rhea" id="RHEA-COMP:12147"/>
        <dbReference type="Rhea" id="RHEA-COMP:12148"/>
        <dbReference type="ChEBI" id="CHEBI:33019"/>
        <dbReference type="ChEBI" id="CHEBI:46398"/>
        <dbReference type="ChEBI" id="CHEBI:46858"/>
        <dbReference type="ChEBI" id="CHEBI:90602"/>
        <dbReference type="EC" id="2.7.7.59"/>
    </reaction>
</comment>
<dbReference type="GO" id="GO:0006808">
    <property type="term" value="P:regulation of nitrogen utilization"/>
    <property type="evidence" value="ECO:0007669"/>
    <property type="project" value="UniProtKB-UniRule"/>
</dbReference>
<keyword evidence="6 7" id="KW-0511">Multifunctional enzyme</keyword>
<comment type="catalytic activity">
    <reaction evidence="7">
        <text>[protein-PII]-uridylyl-L-tyrosine + H2O = [protein-PII]-L-tyrosine + UMP + H(+)</text>
        <dbReference type="Rhea" id="RHEA:48600"/>
        <dbReference type="Rhea" id="RHEA-COMP:12147"/>
        <dbReference type="Rhea" id="RHEA-COMP:12148"/>
        <dbReference type="ChEBI" id="CHEBI:15377"/>
        <dbReference type="ChEBI" id="CHEBI:15378"/>
        <dbReference type="ChEBI" id="CHEBI:46858"/>
        <dbReference type="ChEBI" id="CHEBI:57865"/>
        <dbReference type="ChEBI" id="CHEBI:90602"/>
    </reaction>
</comment>
<gene>
    <name evidence="7" type="primary">glnD</name>
    <name evidence="10" type="ORF">AVDCRST_MAG39-2610</name>
</gene>
<comment type="activity regulation">
    <text evidence="7">Uridylyltransferase (UTase) activity is inhibited by glutamine, while glutamine activates uridylyl-removing (UR) activity.</text>
</comment>
<evidence type="ECO:0000256" key="3">
    <source>
        <dbReference type="ARBA" id="ARBA00022737"/>
    </source>
</evidence>
<dbReference type="EC" id="2.7.7.59" evidence="7"/>
<comment type="cofactor">
    <cofactor evidence="7">
        <name>Mg(2+)</name>
        <dbReference type="ChEBI" id="CHEBI:18420"/>
    </cofactor>
</comment>